<name>A0A446BIZ4_9PEZI</name>
<dbReference type="EMBL" id="OUUZ01000009">
    <property type="protein sequence ID" value="SPQ22471.1"/>
    <property type="molecule type" value="Genomic_DNA"/>
</dbReference>
<sequence length="83" mass="9364">MPTRTHSARYVPGLKPRLKLQQFAASKARKAGTCCNCARHFGSWSRVANDPYRAAYISPLGMTSRVWRRDGKTVPLKRNAVVF</sequence>
<accession>A0A446BIZ4</accession>
<evidence type="ECO:0000313" key="1">
    <source>
        <dbReference type="EMBL" id="SPQ22471.1"/>
    </source>
</evidence>
<organism evidence="1 2">
    <name type="scientific">Thermothielavioides terrestris</name>
    <dbReference type="NCBI Taxonomy" id="2587410"/>
    <lineage>
        <taxon>Eukaryota</taxon>
        <taxon>Fungi</taxon>
        <taxon>Dikarya</taxon>
        <taxon>Ascomycota</taxon>
        <taxon>Pezizomycotina</taxon>
        <taxon>Sordariomycetes</taxon>
        <taxon>Sordariomycetidae</taxon>
        <taxon>Sordariales</taxon>
        <taxon>Chaetomiaceae</taxon>
        <taxon>Thermothielavioides</taxon>
    </lineage>
</organism>
<dbReference type="AlphaFoldDB" id="A0A446BIZ4"/>
<reference evidence="1 2" key="1">
    <citation type="submission" date="2018-04" db="EMBL/GenBank/DDBJ databases">
        <authorList>
            <person name="Huttner S."/>
            <person name="Dainat J."/>
        </authorList>
    </citation>
    <scope>NUCLEOTIDE SEQUENCE [LARGE SCALE GENOMIC DNA]</scope>
</reference>
<evidence type="ECO:0000313" key="2">
    <source>
        <dbReference type="Proteomes" id="UP000289323"/>
    </source>
</evidence>
<protein>
    <submittedName>
        <fullName evidence="1">Eecb4810-a8a2-432a-9e4d-d3e0f89d93ce</fullName>
    </submittedName>
</protein>
<proteinExistence type="predicted"/>
<gene>
    <name evidence="1" type="ORF">TT172_LOCUS4890</name>
</gene>
<dbReference type="Proteomes" id="UP000289323">
    <property type="component" value="Unassembled WGS sequence"/>
</dbReference>